<dbReference type="RefSeq" id="WP_014225951.1">
    <property type="nucleotide sequence ID" value="NZ_CAJPTF010000037.1"/>
</dbReference>
<proteinExistence type="predicted"/>
<dbReference type="Proteomes" id="UP000182057">
    <property type="component" value="Unassembled WGS sequence"/>
</dbReference>
<organism evidence="2 3">
    <name type="scientific">Tannerella forsythia</name>
    <name type="common">Bacteroides forsythus</name>
    <dbReference type="NCBI Taxonomy" id="28112"/>
    <lineage>
        <taxon>Bacteria</taxon>
        <taxon>Pseudomonadati</taxon>
        <taxon>Bacteroidota</taxon>
        <taxon>Bacteroidia</taxon>
        <taxon>Bacteroidales</taxon>
        <taxon>Tannerellaceae</taxon>
        <taxon>Tannerella</taxon>
    </lineage>
</organism>
<keyword evidence="1" id="KW-1133">Transmembrane helix</keyword>
<dbReference type="EMBL" id="FMMM01000078">
    <property type="protein sequence ID" value="SCQ24136.1"/>
    <property type="molecule type" value="Genomic_DNA"/>
</dbReference>
<accession>A0A1D3US22</accession>
<keyword evidence="1" id="KW-0472">Membrane</keyword>
<evidence type="ECO:0000313" key="3">
    <source>
        <dbReference type="Proteomes" id="UP000182057"/>
    </source>
</evidence>
<evidence type="ECO:0000313" key="2">
    <source>
        <dbReference type="EMBL" id="SCQ24136.1"/>
    </source>
</evidence>
<reference evidence="2 3" key="1">
    <citation type="submission" date="2016-09" db="EMBL/GenBank/DDBJ databases">
        <authorList>
            <person name="Capua I."/>
            <person name="De Benedictis P."/>
            <person name="Joannis T."/>
            <person name="Lombin L.H."/>
            <person name="Cattoli G."/>
        </authorList>
    </citation>
    <scope>NUCLEOTIDE SEQUENCE [LARGE SCALE GENOMIC DNA]</scope>
    <source>
        <strain evidence="2 3">UB20</strain>
    </source>
</reference>
<protein>
    <submittedName>
        <fullName evidence="2">Uncharacterized protein</fullName>
    </submittedName>
</protein>
<keyword evidence="1" id="KW-0812">Transmembrane</keyword>
<feature type="transmembrane region" description="Helical" evidence="1">
    <location>
        <begin position="34"/>
        <end position="53"/>
    </location>
</feature>
<dbReference type="GeneID" id="51842690"/>
<feature type="transmembrane region" description="Helical" evidence="1">
    <location>
        <begin position="7"/>
        <end position="28"/>
    </location>
</feature>
<gene>
    <name evidence="2" type="ORF">TFUB20_02322</name>
</gene>
<name>A0A1D3US22_TANFO</name>
<sequence length="57" mass="6546">MKRGDRLDELFTLLFMVLTIVAGILYFTVKDSHLPFLICGGIAILLRIVQYLMRFLG</sequence>
<evidence type="ECO:0000256" key="1">
    <source>
        <dbReference type="SAM" id="Phobius"/>
    </source>
</evidence>
<dbReference type="AlphaFoldDB" id="A0A1D3US22"/>